<proteinExistence type="predicted"/>
<feature type="domain" description="Glycosyltransferase 2-like" evidence="1">
    <location>
        <begin position="7"/>
        <end position="168"/>
    </location>
</feature>
<comment type="caution">
    <text evidence="2">The sequence shown here is derived from an EMBL/GenBank/DDBJ whole genome shotgun (WGS) entry which is preliminary data.</text>
</comment>
<gene>
    <name evidence="2" type="ORF">J2853_005890</name>
</gene>
<dbReference type="Gene3D" id="3.90.550.10">
    <property type="entry name" value="Spore Coat Polysaccharide Biosynthesis Protein SpsA, Chain A"/>
    <property type="match status" value="1"/>
</dbReference>
<dbReference type="EMBL" id="JAUSQU010000001">
    <property type="protein sequence ID" value="MDP9846679.1"/>
    <property type="molecule type" value="Genomic_DNA"/>
</dbReference>
<accession>A0ABT9QKV4</accession>
<dbReference type="Pfam" id="PF00535">
    <property type="entry name" value="Glycos_transf_2"/>
    <property type="match status" value="1"/>
</dbReference>
<dbReference type="RefSeq" id="WP_307563366.1">
    <property type="nucleotide sequence ID" value="NZ_JAUSQU010000001.1"/>
</dbReference>
<dbReference type="PANTHER" id="PTHR22916:SF3">
    <property type="entry name" value="UDP-GLCNAC:BETAGAL BETA-1,3-N-ACETYLGLUCOSAMINYLTRANSFERASE-LIKE PROTEIN 1"/>
    <property type="match status" value="1"/>
</dbReference>
<organism evidence="2 3">
    <name type="scientific">Streptosporangium lutulentum</name>
    <dbReference type="NCBI Taxonomy" id="1461250"/>
    <lineage>
        <taxon>Bacteria</taxon>
        <taxon>Bacillati</taxon>
        <taxon>Actinomycetota</taxon>
        <taxon>Actinomycetes</taxon>
        <taxon>Streptosporangiales</taxon>
        <taxon>Streptosporangiaceae</taxon>
        <taxon>Streptosporangium</taxon>
    </lineage>
</organism>
<evidence type="ECO:0000313" key="2">
    <source>
        <dbReference type="EMBL" id="MDP9846679.1"/>
    </source>
</evidence>
<keyword evidence="3" id="KW-1185">Reference proteome</keyword>
<dbReference type="Proteomes" id="UP001225356">
    <property type="component" value="Unassembled WGS sequence"/>
</dbReference>
<evidence type="ECO:0000313" key="3">
    <source>
        <dbReference type="Proteomes" id="UP001225356"/>
    </source>
</evidence>
<sequence length="493" mass="55139">MKAPLLSVVVPFYNVVGYIEECLTSLAAQTLTDVEFILVDDGSMDGGDVTAKEFAARDSRFRVLRQDNQGPGPARNLGIRHASGTYLAFADGDDVVPEKAYELLVGSLEESGSDIACGGVRRITSDGLVPSAMYAKLFRKPARRTHIETFPDLIRDRTVWNKVYRHSFWEEHRLEFPRGLYEDVPVAIAAHVLAGSVDILNEVVYHWRLRDTGAASTTQRRTEVANVEERVASLRGVQAFLAERSPHLKRDFDDMVVSWDLKFVKDAVVEALEEEAGEDLERLFDVVAPCVEALDPMMVAGLPASRRLELYLLHHRMASELGEVRRFRRDEEVKVVRRGSKPPRWYAAYPFFRDRSRGIPDHLYDVTQELILRVHTDRVRWSGGRLLVEGQASIKRLDERQSRIKVWIEGKGKAKKGTSRIVLPARQDGARFVAEIEGVAPGRWSVHAEVAANGMRLSSLLGASPRQLPKGGRAGVRAALGKDGRLVVVVQSD</sequence>
<dbReference type="SUPFAM" id="SSF53448">
    <property type="entry name" value="Nucleotide-diphospho-sugar transferases"/>
    <property type="match status" value="1"/>
</dbReference>
<dbReference type="GO" id="GO:0047355">
    <property type="term" value="F:CDP-glycerol glycerophosphotransferase activity"/>
    <property type="evidence" value="ECO:0007669"/>
    <property type="project" value="UniProtKB-EC"/>
</dbReference>
<dbReference type="InterPro" id="IPR001173">
    <property type="entry name" value="Glyco_trans_2-like"/>
</dbReference>
<dbReference type="PANTHER" id="PTHR22916">
    <property type="entry name" value="GLYCOSYLTRANSFERASE"/>
    <property type="match status" value="1"/>
</dbReference>
<keyword evidence="2" id="KW-0808">Transferase</keyword>
<reference evidence="2 3" key="1">
    <citation type="submission" date="2023-07" db="EMBL/GenBank/DDBJ databases">
        <title>Sequencing the genomes of 1000 actinobacteria strains.</title>
        <authorList>
            <person name="Klenk H.-P."/>
        </authorList>
    </citation>
    <scope>NUCLEOTIDE SEQUENCE [LARGE SCALE GENOMIC DNA]</scope>
    <source>
        <strain evidence="2 3">DSM 46740</strain>
    </source>
</reference>
<name>A0ABT9QKV4_9ACTN</name>
<protein>
    <submittedName>
        <fullName evidence="2">CDP-glycerol glycerophosphotransferase</fullName>
        <ecNumber evidence="2">2.7.8.12</ecNumber>
    </submittedName>
</protein>
<dbReference type="InterPro" id="IPR029044">
    <property type="entry name" value="Nucleotide-diphossugar_trans"/>
</dbReference>
<dbReference type="CDD" id="cd00761">
    <property type="entry name" value="Glyco_tranf_GTA_type"/>
    <property type="match status" value="1"/>
</dbReference>
<evidence type="ECO:0000259" key="1">
    <source>
        <dbReference type="Pfam" id="PF00535"/>
    </source>
</evidence>
<dbReference type="EC" id="2.7.8.12" evidence="2"/>